<accession>A0A8S3YX04</accession>
<name>A0A8S3YX04_9EUPU</name>
<evidence type="ECO:0000313" key="2">
    <source>
        <dbReference type="EMBL" id="CAG5119690.1"/>
    </source>
</evidence>
<sequence>MKLRMEYLVLVLSFVCTEAGRKKYNCRHMPLPRYGDDIAELEIPPQCFGGVIIWRYPAGYLHLMSEKLAGYSLCIQENWKTWMGNLRVVSIHGLQQIPVPLPGA</sequence>
<feature type="signal peptide" evidence="1">
    <location>
        <begin position="1"/>
        <end position="19"/>
    </location>
</feature>
<dbReference type="EMBL" id="CAJHNH020000759">
    <property type="protein sequence ID" value="CAG5119690.1"/>
    <property type="molecule type" value="Genomic_DNA"/>
</dbReference>
<organism evidence="2 3">
    <name type="scientific">Candidula unifasciata</name>
    <dbReference type="NCBI Taxonomy" id="100452"/>
    <lineage>
        <taxon>Eukaryota</taxon>
        <taxon>Metazoa</taxon>
        <taxon>Spiralia</taxon>
        <taxon>Lophotrochozoa</taxon>
        <taxon>Mollusca</taxon>
        <taxon>Gastropoda</taxon>
        <taxon>Heterobranchia</taxon>
        <taxon>Euthyneura</taxon>
        <taxon>Panpulmonata</taxon>
        <taxon>Eupulmonata</taxon>
        <taxon>Stylommatophora</taxon>
        <taxon>Helicina</taxon>
        <taxon>Helicoidea</taxon>
        <taxon>Geomitridae</taxon>
        <taxon>Candidula</taxon>
    </lineage>
</organism>
<reference evidence="2" key="1">
    <citation type="submission" date="2021-04" db="EMBL/GenBank/DDBJ databases">
        <authorList>
            <consortium name="Molecular Ecology Group"/>
        </authorList>
    </citation>
    <scope>NUCLEOTIDE SEQUENCE</scope>
</reference>
<protein>
    <submittedName>
        <fullName evidence="2">Uncharacterized protein</fullName>
    </submittedName>
</protein>
<evidence type="ECO:0000313" key="3">
    <source>
        <dbReference type="Proteomes" id="UP000678393"/>
    </source>
</evidence>
<comment type="caution">
    <text evidence="2">The sequence shown here is derived from an EMBL/GenBank/DDBJ whole genome shotgun (WGS) entry which is preliminary data.</text>
</comment>
<keyword evidence="3" id="KW-1185">Reference proteome</keyword>
<proteinExistence type="predicted"/>
<dbReference type="AlphaFoldDB" id="A0A8S3YX04"/>
<gene>
    <name evidence="2" type="ORF">CUNI_LOCUS5248</name>
</gene>
<keyword evidence="1" id="KW-0732">Signal</keyword>
<evidence type="ECO:0000256" key="1">
    <source>
        <dbReference type="SAM" id="SignalP"/>
    </source>
</evidence>
<dbReference type="Proteomes" id="UP000678393">
    <property type="component" value="Unassembled WGS sequence"/>
</dbReference>
<feature type="chain" id="PRO_5035856163" evidence="1">
    <location>
        <begin position="20"/>
        <end position="104"/>
    </location>
</feature>